<evidence type="ECO:0000313" key="2">
    <source>
        <dbReference type="EnsemblPlants" id="PNT66334"/>
    </source>
</evidence>
<reference evidence="1" key="2">
    <citation type="submission" date="2017-06" db="EMBL/GenBank/DDBJ databases">
        <title>WGS assembly of Brachypodium distachyon.</title>
        <authorList>
            <consortium name="The International Brachypodium Initiative"/>
            <person name="Lucas S."/>
            <person name="Harmon-Smith M."/>
            <person name="Lail K."/>
            <person name="Tice H."/>
            <person name="Grimwood J."/>
            <person name="Bruce D."/>
            <person name="Barry K."/>
            <person name="Shu S."/>
            <person name="Lindquist E."/>
            <person name="Wang M."/>
            <person name="Pitluck S."/>
            <person name="Vogel J.P."/>
            <person name="Garvin D.F."/>
            <person name="Mockler T.C."/>
            <person name="Schmutz J."/>
            <person name="Rokhsar D."/>
            <person name="Bevan M.W."/>
        </authorList>
    </citation>
    <scope>NUCLEOTIDE SEQUENCE</scope>
    <source>
        <strain evidence="1">Bd21</strain>
    </source>
</reference>
<dbReference type="EnsemblPlants" id="PNT66334">
    <property type="protein sequence ID" value="PNT66334"/>
    <property type="gene ID" value="BRADI_3g10266v3"/>
</dbReference>
<keyword evidence="3" id="KW-1185">Reference proteome</keyword>
<dbReference type="InParanoid" id="A0A2K2CWD1"/>
<dbReference type="Gramene" id="PNT66334">
    <property type="protein sequence ID" value="PNT66334"/>
    <property type="gene ID" value="BRADI_3g10266v3"/>
</dbReference>
<name>A0A2K2CWD1_BRADI</name>
<evidence type="ECO:0000313" key="3">
    <source>
        <dbReference type="Proteomes" id="UP000008810"/>
    </source>
</evidence>
<reference evidence="2" key="3">
    <citation type="submission" date="2018-08" db="UniProtKB">
        <authorList>
            <consortium name="EnsemblPlants"/>
        </authorList>
    </citation>
    <scope>IDENTIFICATION</scope>
    <source>
        <strain evidence="2">cv. Bd21</strain>
    </source>
</reference>
<dbReference type="AlphaFoldDB" id="A0A2K2CWD1"/>
<evidence type="ECO:0000313" key="1">
    <source>
        <dbReference type="EMBL" id="PNT66334.1"/>
    </source>
</evidence>
<sequence length="83" mass="9278">MSHDDHYLQLAASRRACMHALPGSSSNNVGNCARRGRVGRAGPGRATVPIQFVEICRCMQPCVNVYRFMEMEIKVTVDLRNVK</sequence>
<proteinExistence type="predicted"/>
<dbReference type="Proteomes" id="UP000008810">
    <property type="component" value="Chromosome 3"/>
</dbReference>
<organism evidence="1">
    <name type="scientific">Brachypodium distachyon</name>
    <name type="common">Purple false brome</name>
    <name type="synonym">Trachynia distachya</name>
    <dbReference type="NCBI Taxonomy" id="15368"/>
    <lineage>
        <taxon>Eukaryota</taxon>
        <taxon>Viridiplantae</taxon>
        <taxon>Streptophyta</taxon>
        <taxon>Embryophyta</taxon>
        <taxon>Tracheophyta</taxon>
        <taxon>Spermatophyta</taxon>
        <taxon>Magnoliopsida</taxon>
        <taxon>Liliopsida</taxon>
        <taxon>Poales</taxon>
        <taxon>Poaceae</taxon>
        <taxon>BOP clade</taxon>
        <taxon>Pooideae</taxon>
        <taxon>Stipodae</taxon>
        <taxon>Brachypodieae</taxon>
        <taxon>Brachypodium</taxon>
    </lineage>
</organism>
<accession>A0A2K2CWD1</accession>
<gene>
    <name evidence="1" type="ORF">BRADI_3g10266v3</name>
</gene>
<dbReference type="EMBL" id="CM000882">
    <property type="protein sequence ID" value="PNT66334.1"/>
    <property type="molecule type" value="Genomic_DNA"/>
</dbReference>
<reference evidence="1 2" key="1">
    <citation type="journal article" date="2010" name="Nature">
        <title>Genome sequencing and analysis of the model grass Brachypodium distachyon.</title>
        <authorList>
            <consortium name="International Brachypodium Initiative"/>
        </authorList>
    </citation>
    <scope>NUCLEOTIDE SEQUENCE [LARGE SCALE GENOMIC DNA]</scope>
    <source>
        <strain evidence="1 2">Bd21</strain>
    </source>
</reference>
<protein>
    <submittedName>
        <fullName evidence="1 2">Uncharacterized protein</fullName>
    </submittedName>
</protein>